<evidence type="ECO:0000313" key="2">
    <source>
        <dbReference type="EMBL" id="AMM34584.1"/>
    </source>
</evidence>
<evidence type="ECO:0000256" key="1">
    <source>
        <dbReference type="SAM" id="MobiDB-lite"/>
    </source>
</evidence>
<organism evidence="2 3">
    <name type="scientific">Sinomonas atrocyanea</name>
    <dbReference type="NCBI Taxonomy" id="37927"/>
    <lineage>
        <taxon>Bacteria</taxon>
        <taxon>Bacillati</taxon>
        <taxon>Actinomycetota</taxon>
        <taxon>Actinomycetes</taxon>
        <taxon>Micrococcales</taxon>
        <taxon>Micrococcaceae</taxon>
        <taxon>Sinomonas</taxon>
    </lineage>
</organism>
<reference evidence="2 3" key="1">
    <citation type="submission" date="2016-02" db="EMBL/GenBank/DDBJ databases">
        <title>Complete genome of Sinomonas atrocyanea KCTC 3377.</title>
        <authorList>
            <person name="Kim K.M."/>
        </authorList>
    </citation>
    <scope>NUCLEOTIDE SEQUENCE [LARGE SCALE GENOMIC DNA]</scope>
    <source>
        <strain evidence="2 3">KCTC 3377</strain>
    </source>
</reference>
<evidence type="ECO:0000313" key="3">
    <source>
        <dbReference type="Proteomes" id="UP000070134"/>
    </source>
</evidence>
<dbReference type="AlphaFoldDB" id="A0A127A718"/>
<feature type="compositionally biased region" description="Basic and acidic residues" evidence="1">
    <location>
        <begin position="38"/>
        <end position="53"/>
    </location>
</feature>
<dbReference type="KEGG" id="satk:SA2016_3930"/>
<sequence>MSEEQPRDTRPEDVQPDELQSDQERLDGFQRDTGIASDKGDQKAKDLEEKAYGGDDEPLNVPLPG</sequence>
<name>A0A127A718_9MICC</name>
<protein>
    <submittedName>
        <fullName evidence="2">Uncharacterized protein</fullName>
    </submittedName>
</protein>
<keyword evidence="3" id="KW-1185">Reference proteome</keyword>
<accession>A0A127A718</accession>
<dbReference type="RefSeq" id="WP_066501435.1">
    <property type="nucleotide sequence ID" value="NZ_BJMO01000006.1"/>
</dbReference>
<feature type="region of interest" description="Disordered" evidence="1">
    <location>
        <begin position="1"/>
        <end position="65"/>
    </location>
</feature>
<gene>
    <name evidence="2" type="ORF">SA2016_3930</name>
</gene>
<proteinExistence type="predicted"/>
<feature type="compositionally biased region" description="Basic and acidic residues" evidence="1">
    <location>
        <begin position="1"/>
        <end position="13"/>
    </location>
</feature>
<dbReference type="EMBL" id="CP014518">
    <property type="protein sequence ID" value="AMM34584.1"/>
    <property type="molecule type" value="Genomic_DNA"/>
</dbReference>
<dbReference type="Proteomes" id="UP000070134">
    <property type="component" value="Chromosome"/>
</dbReference>